<evidence type="ECO:0000313" key="3">
    <source>
        <dbReference type="Proteomes" id="UP000247233"/>
    </source>
</evidence>
<dbReference type="GeneID" id="37061925"/>
<reference evidence="2 3" key="1">
    <citation type="submission" date="2016-12" db="EMBL/GenBank/DDBJ databases">
        <title>The genomes of Aspergillus section Nigri reveals drivers in fungal speciation.</title>
        <authorList>
            <consortium name="DOE Joint Genome Institute"/>
            <person name="Vesth T.C."/>
            <person name="Nybo J."/>
            <person name="Theobald S."/>
            <person name="Brandl J."/>
            <person name="Frisvad J.C."/>
            <person name="Nielsen K.F."/>
            <person name="Lyhne E.K."/>
            <person name="Kogle M.E."/>
            <person name="Kuo A."/>
            <person name="Riley R."/>
            <person name="Clum A."/>
            <person name="Nolan M."/>
            <person name="Lipzen A."/>
            <person name="Salamov A."/>
            <person name="Henrissat B."/>
            <person name="Wiebenga A."/>
            <person name="De Vries R.P."/>
            <person name="Grigoriev I.V."/>
            <person name="Mortensen U.H."/>
            <person name="Andersen M.R."/>
            <person name="Baker S.E."/>
        </authorList>
    </citation>
    <scope>NUCLEOTIDE SEQUENCE [LARGE SCALE GENOMIC DNA]</scope>
    <source>
        <strain evidence="2 3">CBS 117.55</strain>
    </source>
</reference>
<feature type="transmembrane region" description="Helical" evidence="1">
    <location>
        <begin position="35"/>
        <end position="53"/>
    </location>
</feature>
<keyword evidence="3" id="KW-1185">Reference proteome</keyword>
<sequence>ASNTSFANNQDRASLIRYIIYLFNNFINWLSKKQYYIILLTTEAELLALITIVKQLL</sequence>
<dbReference type="OrthoDB" id="4501190at2759"/>
<accession>A0A317V0S7</accession>
<dbReference type="VEuPathDB" id="FungiDB:BO70DRAFT_300899"/>
<proteinExistence type="predicted"/>
<comment type="caution">
    <text evidence="2">The sequence shown here is derived from an EMBL/GenBank/DDBJ whole genome shotgun (WGS) entry which is preliminary data.</text>
</comment>
<dbReference type="EMBL" id="MSFL01000039">
    <property type="protein sequence ID" value="PWY67873.1"/>
    <property type="molecule type" value="Genomic_DNA"/>
</dbReference>
<organism evidence="2 3">
    <name type="scientific">Aspergillus heteromorphus CBS 117.55</name>
    <dbReference type="NCBI Taxonomy" id="1448321"/>
    <lineage>
        <taxon>Eukaryota</taxon>
        <taxon>Fungi</taxon>
        <taxon>Dikarya</taxon>
        <taxon>Ascomycota</taxon>
        <taxon>Pezizomycotina</taxon>
        <taxon>Eurotiomycetes</taxon>
        <taxon>Eurotiomycetidae</taxon>
        <taxon>Eurotiales</taxon>
        <taxon>Aspergillaceae</taxon>
        <taxon>Aspergillus</taxon>
        <taxon>Aspergillus subgen. Circumdati</taxon>
    </lineage>
</organism>
<name>A0A317V0S7_9EURO</name>
<dbReference type="Proteomes" id="UP000247233">
    <property type="component" value="Unassembled WGS sequence"/>
</dbReference>
<evidence type="ECO:0000256" key="1">
    <source>
        <dbReference type="SAM" id="Phobius"/>
    </source>
</evidence>
<feature type="non-terminal residue" evidence="2">
    <location>
        <position position="1"/>
    </location>
</feature>
<dbReference type="AlphaFoldDB" id="A0A317V0S7"/>
<protein>
    <submittedName>
        <fullName evidence="2">Uncharacterized protein</fullName>
    </submittedName>
</protein>
<keyword evidence="1" id="KW-0812">Transmembrane</keyword>
<dbReference type="RefSeq" id="XP_025395084.1">
    <property type="nucleotide sequence ID" value="XM_025539688.1"/>
</dbReference>
<keyword evidence="1" id="KW-0472">Membrane</keyword>
<gene>
    <name evidence="2" type="ORF">BO70DRAFT_300899</name>
</gene>
<keyword evidence="1" id="KW-1133">Transmembrane helix</keyword>
<evidence type="ECO:0000313" key="2">
    <source>
        <dbReference type="EMBL" id="PWY67873.1"/>
    </source>
</evidence>